<dbReference type="CDD" id="cd10028">
    <property type="entry name" value="UDG-F2_TDG_MUG"/>
    <property type="match status" value="1"/>
</dbReference>
<keyword evidence="8" id="KW-1185">Reference proteome</keyword>
<dbReference type="Gene3D" id="3.40.470.10">
    <property type="entry name" value="Uracil-DNA glycosylase-like domain"/>
    <property type="match status" value="1"/>
</dbReference>
<dbReference type="Pfam" id="PF03167">
    <property type="entry name" value="UDG"/>
    <property type="match status" value="1"/>
</dbReference>
<dbReference type="InterPro" id="IPR005122">
    <property type="entry name" value="Uracil-DNA_glycosylase-like"/>
</dbReference>
<name>A0A162TZ59_9BACL</name>
<feature type="domain" description="Uracil-DNA glycosylase-like" evidence="4">
    <location>
        <begin position="9"/>
        <end position="168"/>
    </location>
</feature>
<reference evidence="5 7" key="1">
    <citation type="submission" date="2016-02" db="EMBL/GenBank/DDBJ databases">
        <title>Draft genome sequence of Acidibacillus ferrooxidans SLC66.</title>
        <authorList>
            <person name="Oliveira G."/>
            <person name="Nancucheo I."/>
            <person name="Dall'Agnol H."/>
            <person name="Johnson B."/>
            <person name="Oliveira R."/>
            <person name="Nunes G.L."/>
            <person name="Tzotzos G."/>
            <person name="Orellana S.C."/>
            <person name="Salim A.C."/>
            <person name="Araujo F.M."/>
        </authorList>
    </citation>
    <scope>NUCLEOTIDE SEQUENCE [LARGE SCALE GENOMIC DNA]</scope>
    <source>
        <strain evidence="5 7">SLC66</strain>
    </source>
</reference>
<evidence type="ECO:0000256" key="3">
    <source>
        <dbReference type="ARBA" id="ARBA00023204"/>
    </source>
</evidence>
<reference evidence="6 8" key="2">
    <citation type="submission" date="2017-02" db="EMBL/GenBank/DDBJ databases">
        <title>Draft genome of Acidibacillus ferrooxidans Huett2.</title>
        <authorList>
            <person name="Schopf S."/>
        </authorList>
    </citation>
    <scope>NUCLEOTIDE SEQUENCE [LARGE SCALE GENOMIC DNA]</scope>
    <source>
        <strain evidence="6 8">Huett2</strain>
    </source>
</reference>
<evidence type="ECO:0000313" key="8">
    <source>
        <dbReference type="Proteomes" id="UP000190229"/>
    </source>
</evidence>
<dbReference type="EMBL" id="LSUQ01000024">
    <property type="protein sequence ID" value="OAG93757.1"/>
    <property type="molecule type" value="Genomic_DNA"/>
</dbReference>
<evidence type="ECO:0000259" key="4">
    <source>
        <dbReference type="Pfam" id="PF03167"/>
    </source>
</evidence>
<dbReference type="STRING" id="1765683.B2M26_05330"/>
<dbReference type="PANTHER" id="PTHR12159">
    <property type="entry name" value="G/T AND G/U MISMATCH-SPECIFIC DNA GLYCOSYLASE"/>
    <property type="match status" value="1"/>
</dbReference>
<dbReference type="InterPro" id="IPR036895">
    <property type="entry name" value="Uracil-DNA_glycosylase-like_sf"/>
</dbReference>
<keyword evidence="1" id="KW-0227">DNA damage</keyword>
<accession>A0A162TZ59</accession>
<organism evidence="6 8">
    <name type="scientific">Ferroacidibacillus organovorans</name>
    <dbReference type="NCBI Taxonomy" id="1765683"/>
    <lineage>
        <taxon>Bacteria</taxon>
        <taxon>Bacillati</taxon>
        <taxon>Bacillota</taxon>
        <taxon>Bacilli</taxon>
        <taxon>Bacillales</taxon>
        <taxon>Alicyclobacillaceae</taxon>
        <taxon>Ferroacidibacillus</taxon>
    </lineage>
</organism>
<dbReference type="OrthoDB" id="9799921at2"/>
<sequence>MKTERLASGLRVLFIGFNPSLRSHESGFNYAGRSNRFYTILYHSGLTTRLFTPQESPLLLPEYGYGFTNIVARPTRRADELSREEYREGAILLRAKVETYRPKIACLVGKGVAQAFFGKAIRAFGFVESQLVESQIDEETRYFVAPATSGLVRMKLEEQVEAYRALAWEVVKHPWPMRDERGDA</sequence>
<protein>
    <submittedName>
        <fullName evidence="6">Mismatch-specific DNA-glycosylase</fullName>
    </submittedName>
</protein>
<evidence type="ECO:0000256" key="2">
    <source>
        <dbReference type="ARBA" id="ARBA00022801"/>
    </source>
</evidence>
<evidence type="ECO:0000313" key="7">
    <source>
        <dbReference type="Proteomes" id="UP000077421"/>
    </source>
</evidence>
<dbReference type="InterPro" id="IPR015637">
    <property type="entry name" value="MUG/TDG"/>
</dbReference>
<dbReference type="EMBL" id="MWPS01000014">
    <property type="protein sequence ID" value="OPG16781.1"/>
    <property type="molecule type" value="Genomic_DNA"/>
</dbReference>
<dbReference type="SUPFAM" id="SSF52141">
    <property type="entry name" value="Uracil-DNA glycosylase-like"/>
    <property type="match status" value="1"/>
</dbReference>
<dbReference type="GO" id="GO:0004844">
    <property type="term" value="F:uracil DNA N-glycosylase activity"/>
    <property type="evidence" value="ECO:0007669"/>
    <property type="project" value="TreeGrafter"/>
</dbReference>
<dbReference type="GO" id="GO:0008263">
    <property type="term" value="F:pyrimidine-specific mismatch base pair DNA N-glycosylase activity"/>
    <property type="evidence" value="ECO:0007669"/>
    <property type="project" value="TreeGrafter"/>
</dbReference>
<dbReference type="AlphaFoldDB" id="A0A162TZ59"/>
<proteinExistence type="predicted"/>
<evidence type="ECO:0000313" key="5">
    <source>
        <dbReference type="EMBL" id="OAG93757.1"/>
    </source>
</evidence>
<dbReference type="Proteomes" id="UP000077421">
    <property type="component" value="Unassembled WGS sequence"/>
</dbReference>
<evidence type="ECO:0000256" key="1">
    <source>
        <dbReference type="ARBA" id="ARBA00022763"/>
    </source>
</evidence>
<dbReference type="RefSeq" id="WP_067564699.1">
    <property type="nucleotide sequence ID" value="NZ_LSUQ01000024.1"/>
</dbReference>
<keyword evidence="3" id="KW-0234">DNA repair</keyword>
<evidence type="ECO:0000313" key="6">
    <source>
        <dbReference type="EMBL" id="OPG16781.1"/>
    </source>
</evidence>
<dbReference type="Proteomes" id="UP000190229">
    <property type="component" value="Unassembled WGS sequence"/>
</dbReference>
<keyword evidence="2" id="KW-0378">Hydrolase</keyword>
<comment type="caution">
    <text evidence="6">The sequence shown here is derived from an EMBL/GenBank/DDBJ whole genome shotgun (WGS) entry which is preliminary data.</text>
</comment>
<dbReference type="GO" id="GO:0006285">
    <property type="term" value="P:base-excision repair, AP site formation"/>
    <property type="evidence" value="ECO:0007669"/>
    <property type="project" value="InterPro"/>
</dbReference>
<gene>
    <name evidence="5" type="ORF">AYW79_08925</name>
    <name evidence="6" type="ORF">B2M26_05330</name>
</gene>
<dbReference type="PANTHER" id="PTHR12159:SF9">
    <property type="entry name" value="G_T MISMATCH-SPECIFIC THYMINE DNA GLYCOSYLASE"/>
    <property type="match status" value="1"/>
</dbReference>